<feature type="domain" description="Aldehyde dehydrogenase" evidence="8">
    <location>
        <begin position="4"/>
        <end position="433"/>
    </location>
</feature>
<sequence length="462" mass="51219">MTVTAQQVAHYIEEQRTFFLEGHTQTAAFRITQLQKLRTAIQTYERDIVEALYSDLRKSEFEAFSTEISMVYSSISEFEKNIAAWMAPEEAKTPIVFQPGKSYIVREPYGVTCIIGPFNYPFQLVMEPLLGAIIGGNTAIVKPSETAVATAAIVKKIIEETFEPQYIRVVEGAKETVESLIYAPFDYIFFTGSVNVGKIIAKACAERLTPYTLELGGKSPAIVDHTANLAVAAQRIAFGRFTNAGQTCVAPDYVLVQRSVHKKFVKLLQKTVQQFYGKNPQTNDFFGRIITKQQVERLQSMLEADAAHIVTGGQVDVADRYVAPTIIDNVSWDAATMQEEIFGPILPILVYDDLPTALYEAKRLAKPLAAYFFSEHEGAIEYFTQNFSFGGGCINDTVIHVGNTKLPFGGVGPSGAGAYHGYASFECFTHAKSMMKRSTKVNPSILYPPYSSTELKIVKTFL</sequence>
<evidence type="ECO:0000256" key="6">
    <source>
        <dbReference type="PROSITE-ProRule" id="PRU10007"/>
    </source>
</evidence>
<dbReference type="PROSITE" id="PS00070">
    <property type="entry name" value="ALDEHYDE_DEHYDR_CYS"/>
    <property type="match status" value="1"/>
</dbReference>
<dbReference type="EMBL" id="MASJ01000003">
    <property type="protein sequence ID" value="OCS87494.1"/>
    <property type="molecule type" value="Genomic_DNA"/>
</dbReference>
<dbReference type="FunFam" id="3.40.309.10:FF:000003">
    <property type="entry name" value="Aldehyde dehydrogenase"/>
    <property type="match status" value="1"/>
</dbReference>
<evidence type="ECO:0000256" key="5">
    <source>
        <dbReference type="PIRSR" id="PIRSR036492-1"/>
    </source>
</evidence>
<dbReference type="InterPro" id="IPR016162">
    <property type="entry name" value="Ald_DH_N"/>
</dbReference>
<dbReference type="PANTHER" id="PTHR43570:SF16">
    <property type="entry name" value="ALDEHYDE DEHYDROGENASE TYPE III, ISOFORM Q"/>
    <property type="match status" value="1"/>
</dbReference>
<dbReference type="GO" id="GO:0005737">
    <property type="term" value="C:cytoplasm"/>
    <property type="evidence" value="ECO:0007669"/>
    <property type="project" value="TreeGrafter"/>
</dbReference>
<evidence type="ECO:0000256" key="3">
    <source>
        <dbReference type="ARBA" id="ARBA00023027"/>
    </source>
</evidence>
<gene>
    <name evidence="9" type="ORF">A6M13_09300</name>
</gene>
<dbReference type="OrthoDB" id="9762913at2"/>
<evidence type="ECO:0000256" key="1">
    <source>
        <dbReference type="ARBA" id="ARBA00009986"/>
    </source>
</evidence>
<dbReference type="FunFam" id="3.40.605.10:FF:000004">
    <property type="entry name" value="Aldehyde dehydrogenase"/>
    <property type="match status" value="1"/>
</dbReference>
<dbReference type="Proteomes" id="UP000093199">
    <property type="component" value="Unassembled WGS sequence"/>
</dbReference>
<evidence type="ECO:0000256" key="7">
    <source>
        <dbReference type="RuleBase" id="RU003345"/>
    </source>
</evidence>
<reference evidence="9 10" key="1">
    <citation type="submission" date="2016-07" db="EMBL/GenBank/DDBJ databases">
        <title>Caryophanon tenue genome sequencing.</title>
        <authorList>
            <person name="Verma A."/>
            <person name="Pal Y."/>
            <person name="Krishnamurthi S."/>
        </authorList>
    </citation>
    <scope>NUCLEOTIDE SEQUENCE [LARGE SCALE GENOMIC DNA]</scope>
    <source>
        <strain evidence="9 10">DSM 14152</strain>
    </source>
</reference>
<comment type="caution">
    <text evidence="9">The sequence shown here is derived from an EMBL/GenBank/DDBJ whole genome shotgun (WGS) entry which is preliminary data.</text>
</comment>
<dbReference type="CDD" id="cd07136">
    <property type="entry name" value="ALDH_YwdH-P39616"/>
    <property type="match status" value="1"/>
</dbReference>
<dbReference type="Gene3D" id="3.40.605.10">
    <property type="entry name" value="Aldehyde Dehydrogenase, Chain A, domain 1"/>
    <property type="match status" value="1"/>
</dbReference>
<dbReference type="AlphaFoldDB" id="A0A1C0YK23"/>
<dbReference type="PANTHER" id="PTHR43570">
    <property type="entry name" value="ALDEHYDE DEHYDROGENASE"/>
    <property type="match status" value="1"/>
</dbReference>
<dbReference type="RefSeq" id="WP_066543043.1">
    <property type="nucleotide sequence ID" value="NZ_MASJ01000003.1"/>
</dbReference>
<dbReference type="STRING" id="33978.A6M13_09300"/>
<protein>
    <recommendedName>
        <fullName evidence="4">Aldehyde dehydrogenase</fullName>
    </recommendedName>
</protein>
<dbReference type="SUPFAM" id="SSF53720">
    <property type="entry name" value="ALDH-like"/>
    <property type="match status" value="1"/>
</dbReference>
<dbReference type="PIRSF" id="PIRSF036492">
    <property type="entry name" value="ALDH"/>
    <property type="match status" value="1"/>
</dbReference>
<dbReference type="GO" id="GO:0004029">
    <property type="term" value="F:aldehyde dehydrogenase (NAD+) activity"/>
    <property type="evidence" value="ECO:0007669"/>
    <property type="project" value="TreeGrafter"/>
</dbReference>
<evidence type="ECO:0000256" key="4">
    <source>
        <dbReference type="PIRNR" id="PIRNR036492"/>
    </source>
</evidence>
<dbReference type="InterPro" id="IPR012394">
    <property type="entry name" value="Aldehyde_DH_NAD(P)"/>
</dbReference>
<feature type="active site" evidence="5">
    <location>
        <position position="248"/>
    </location>
</feature>
<dbReference type="Gene3D" id="3.40.309.10">
    <property type="entry name" value="Aldehyde Dehydrogenase, Chain A, domain 2"/>
    <property type="match status" value="1"/>
</dbReference>
<evidence type="ECO:0000256" key="2">
    <source>
        <dbReference type="ARBA" id="ARBA00023002"/>
    </source>
</evidence>
<evidence type="ECO:0000313" key="10">
    <source>
        <dbReference type="Proteomes" id="UP000093199"/>
    </source>
</evidence>
<dbReference type="InterPro" id="IPR029510">
    <property type="entry name" value="Ald_DH_CS_GLU"/>
</dbReference>
<name>A0A1C0YK23_9BACL</name>
<evidence type="ECO:0000259" key="8">
    <source>
        <dbReference type="Pfam" id="PF00171"/>
    </source>
</evidence>
<dbReference type="InterPro" id="IPR016163">
    <property type="entry name" value="Ald_DH_C"/>
</dbReference>
<keyword evidence="3" id="KW-0520">NAD</keyword>
<dbReference type="PROSITE" id="PS00687">
    <property type="entry name" value="ALDEHYDE_DEHYDR_GLU"/>
    <property type="match status" value="1"/>
</dbReference>
<keyword evidence="10" id="KW-1185">Reference proteome</keyword>
<dbReference type="GO" id="GO:0006081">
    <property type="term" value="P:aldehyde metabolic process"/>
    <property type="evidence" value="ECO:0007669"/>
    <property type="project" value="InterPro"/>
</dbReference>
<comment type="similarity">
    <text evidence="1 4 7">Belongs to the aldehyde dehydrogenase family.</text>
</comment>
<keyword evidence="2 4" id="KW-0560">Oxidoreductase</keyword>
<dbReference type="Pfam" id="PF00171">
    <property type="entry name" value="Aldedh"/>
    <property type="match status" value="1"/>
</dbReference>
<accession>A0A1C0YK23</accession>
<dbReference type="InterPro" id="IPR015590">
    <property type="entry name" value="Aldehyde_DH_dom"/>
</dbReference>
<organism evidence="9 10">
    <name type="scientific">Caryophanon tenue</name>
    <dbReference type="NCBI Taxonomy" id="33978"/>
    <lineage>
        <taxon>Bacteria</taxon>
        <taxon>Bacillati</taxon>
        <taxon>Bacillota</taxon>
        <taxon>Bacilli</taxon>
        <taxon>Bacillales</taxon>
        <taxon>Caryophanaceae</taxon>
        <taxon>Caryophanon</taxon>
    </lineage>
</organism>
<dbReference type="InterPro" id="IPR016160">
    <property type="entry name" value="Ald_DH_CS_CYS"/>
</dbReference>
<proteinExistence type="inferred from homology"/>
<evidence type="ECO:0000313" key="9">
    <source>
        <dbReference type="EMBL" id="OCS87494.1"/>
    </source>
</evidence>
<feature type="active site" evidence="5 6">
    <location>
        <position position="214"/>
    </location>
</feature>
<dbReference type="InterPro" id="IPR016161">
    <property type="entry name" value="Ald_DH/histidinol_DH"/>
</dbReference>